<keyword evidence="1" id="KW-0175">Coiled coil</keyword>
<proteinExistence type="predicted"/>
<reference evidence="2 4" key="1">
    <citation type="submission" date="2018-08" db="EMBL/GenBank/DDBJ databases">
        <title>Survival mechanisms of Campylobacter hepaticus identified by genomic analysis and comparative transcriptomic analysis of in vivo and in vitro derived bacteria.</title>
        <authorList>
            <person name="Van T.T.H."/>
            <person name="Moore R.J."/>
        </authorList>
    </citation>
    <scope>NUCLEOTIDE SEQUENCE [LARGE SCALE GENOMIC DNA]</scope>
    <source>
        <strain evidence="2 4">HV10</strain>
    </source>
</reference>
<reference evidence="3" key="2">
    <citation type="journal article" date="2019" name="Front. Microbiol.">
        <title>Campylobacter hepaticus, the cause of Spotty Liver Disease in chickens: Transmission and routes of infection.</title>
        <authorList>
            <person name="Van T.H."/>
            <person name="Moore R.J."/>
            <person name="Phung C."/>
        </authorList>
    </citation>
    <scope>NUCLEOTIDE SEQUENCE</scope>
    <source>
        <strain evidence="3">QLD_2/QLD</strain>
    </source>
</reference>
<sequence length="226" mass="26535">MLGIANNRLSGDAMTERKNAGIVSLYSFIEACTSFEKEIFAKAISLICHYFDAEQVFRIVDKNDFERYFTINEIQKNENGEFIRDEKGEIQIKNKINVKYYDIRLKNIPKTEGKRDERFKAWAEIIKTILPIMPQLASKILPLAFEDTDNSAYRDIKEIIQNYEEEEKSEKQNHKMQLKQERYSLENQYLQAKISNEKAKALNNVGQANFQMRKDNLMGKRTDLNK</sequence>
<dbReference type="AlphaFoldDB" id="A0A6A7JTE2"/>
<accession>A0A6A7JTE2</accession>
<evidence type="ECO:0000313" key="4">
    <source>
        <dbReference type="Proteomes" id="UP000093205"/>
    </source>
</evidence>
<dbReference type="OrthoDB" id="5314349at2"/>
<dbReference type="EMBL" id="WHMJ01000014">
    <property type="protein sequence ID" value="MPV91656.1"/>
    <property type="molecule type" value="Genomic_DNA"/>
</dbReference>
<organism evidence="3">
    <name type="scientific">Campylobacter hepaticus</name>
    <dbReference type="NCBI Taxonomy" id="1813019"/>
    <lineage>
        <taxon>Bacteria</taxon>
        <taxon>Pseudomonadati</taxon>
        <taxon>Campylobacterota</taxon>
        <taxon>Epsilonproteobacteria</taxon>
        <taxon>Campylobacterales</taxon>
        <taxon>Campylobacteraceae</taxon>
        <taxon>Campylobacter</taxon>
    </lineage>
</organism>
<name>A0A6A7JTE2_9BACT</name>
<evidence type="ECO:0000313" key="2">
    <source>
        <dbReference type="EMBL" id="AXP08830.1"/>
    </source>
</evidence>
<dbReference type="Proteomes" id="UP000093205">
    <property type="component" value="Chromosome"/>
</dbReference>
<dbReference type="InterPro" id="IPR032427">
    <property type="entry name" value="P22_portal"/>
</dbReference>
<dbReference type="Pfam" id="PF16510">
    <property type="entry name" value="P22_portal"/>
    <property type="match status" value="1"/>
</dbReference>
<keyword evidence="4" id="KW-1185">Reference proteome</keyword>
<protein>
    <submittedName>
        <fullName evidence="3">Uncharacterized protein</fullName>
    </submittedName>
</protein>
<feature type="coiled-coil region" evidence="1">
    <location>
        <begin position="153"/>
        <end position="188"/>
    </location>
</feature>
<gene>
    <name evidence="2" type="ORF">A2J15_003800</name>
    <name evidence="3" type="ORF">GC022_05715</name>
</gene>
<dbReference type="EMBL" id="CP031611">
    <property type="protein sequence ID" value="AXP08830.1"/>
    <property type="molecule type" value="Genomic_DNA"/>
</dbReference>
<evidence type="ECO:0000313" key="3">
    <source>
        <dbReference type="EMBL" id="MPV91656.1"/>
    </source>
</evidence>
<evidence type="ECO:0000256" key="1">
    <source>
        <dbReference type="SAM" id="Coils"/>
    </source>
</evidence>
<dbReference type="KEGG" id="chw:A2J15_003800"/>
<dbReference type="RefSeq" id="WP_066776453.1">
    <property type="nucleotide sequence ID" value="NZ_CBCSFE010000003.1"/>
</dbReference>
<dbReference type="GeneID" id="44004636"/>